<dbReference type="PIRSF" id="PIRSF037497">
    <property type="entry name" value="MreD_Clostridium/Treponema_prd"/>
    <property type="match status" value="1"/>
</dbReference>
<dbReference type="NCBIfam" id="TIGR03426">
    <property type="entry name" value="shape_MreD"/>
    <property type="match status" value="1"/>
</dbReference>
<comment type="subcellular location">
    <subcellularLocation>
        <location evidence="1">Cell membrane</location>
        <topology evidence="1">Multi-pass membrane protein</topology>
    </subcellularLocation>
</comment>
<dbReference type="InterPro" id="IPR007227">
    <property type="entry name" value="Cell_shape_determining_MreD"/>
</dbReference>
<feature type="transmembrane region" description="Helical" evidence="8">
    <location>
        <begin position="65"/>
        <end position="88"/>
    </location>
</feature>
<sequence length="172" mass="20093">MKRKIGELILIVFLYLIQSTYGRYIEIGGITPNLLIIVPVLFGFLNGKNEGIYVGLVSGLLYDLFFNNIVGFTALIFMYIGYFAGFYYKKYEESEMLFPLLILFLGNMGFELFAYIGNFLLHNKLDILYYMTRIVIPEVVYTIFVTIIIYKPFVFLNAKLESKEKRRVKNFD</sequence>
<keyword evidence="6 8" id="KW-1133">Transmembrane helix</keyword>
<dbReference type="GO" id="GO:0005886">
    <property type="term" value="C:plasma membrane"/>
    <property type="evidence" value="ECO:0007669"/>
    <property type="project" value="UniProtKB-SubCell"/>
</dbReference>
<comment type="similarity">
    <text evidence="2">Belongs to the MreD family.</text>
</comment>
<protein>
    <submittedName>
        <fullName evidence="9">Rod shape-determining protein MreD</fullName>
    </submittedName>
</protein>
<evidence type="ECO:0000256" key="3">
    <source>
        <dbReference type="ARBA" id="ARBA00022475"/>
    </source>
</evidence>
<keyword evidence="5" id="KW-0133">Cell shape</keyword>
<keyword evidence="7 8" id="KW-0472">Membrane</keyword>
<organism evidence="9 10">
    <name type="scientific">[Clostridium] fimetarium</name>
    <dbReference type="NCBI Taxonomy" id="99656"/>
    <lineage>
        <taxon>Bacteria</taxon>
        <taxon>Bacillati</taxon>
        <taxon>Bacillota</taxon>
        <taxon>Clostridia</taxon>
        <taxon>Lachnospirales</taxon>
        <taxon>Lachnospiraceae</taxon>
    </lineage>
</organism>
<keyword evidence="10" id="KW-1185">Reference proteome</keyword>
<gene>
    <name evidence="9" type="ORF">SAMN05421659_10868</name>
</gene>
<dbReference type="RefSeq" id="WP_092454026.1">
    <property type="nucleotide sequence ID" value="NZ_FOJI01000008.1"/>
</dbReference>
<evidence type="ECO:0000256" key="7">
    <source>
        <dbReference type="ARBA" id="ARBA00023136"/>
    </source>
</evidence>
<evidence type="ECO:0000256" key="4">
    <source>
        <dbReference type="ARBA" id="ARBA00022692"/>
    </source>
</evidence>
<dbReference type="STRING" id="99656.SAMN05421659_10868"/>
<keyword evidence="3" id="KW-1003">Cell membrane</keyword>
<feature type="transmembrane region" description="Helical" evidence="8">
    <location>
        <begin position="127"/>
        <end position="150"/>
    </location>
</feature>
<dbReference type="GO" id="GO:0008360">
    <property type="term" value="P:regulation of cell shape"/>
    <property type="evidence" value="ECO:0007669"/>
    <property type="project" value="UniProtKB-KW"/>
</dbReference>
<evidence type="ECO:0000256" key="6">
    <source>
        <dbReference type="ARBA" id="ARBA00022989"/>
    </source>
</evidence>
<evidence type="ECO:0000256" key="5">
    <source>
        <dbReference type="ARBA" id="ARBA00022960"/>
    </source>
</evidence>
<name>A0A1I0QJ38_9FIRM</name>
<feature type="transmembrane region" description="Helical" evidence="8">
    <location>
        <begin position="21"/>
        <end position="45"/>
    </location>
</feature>
<dbReference type="AlphaFoldDB" id="A0A1I0QJ38"/>
<evidence type="ECO:0000313" key="9">
    <source>
        <dbReference type="EMBL" id="SEW27122.1"/>
    </source>
</evidence>
<dbReference type="OrthoDB" id="9796616at2"/>
<evidence type="ECO:0000313" key="10">
    <source>
        <dbReference type="Proteomes" id="UP000199701"/>
    </source>
</evidence>
<evidence type="ECO:0000256" key="8">
    <source>
        <dbReference type="SAM" id="Phobius"/>
    </source>
</evidence>
<dbReference type="Pfam" id="PF04093">
    <property type="entry name" value="MreD"/>
    <property type="match status" value="1"/>
</dbReference>
<proteinExistence type="inferred from homology"/>
<dbReference type="InterPro" id="IPR017225">
    <property type="entry name" value="Cell_shape_determin_MreD_prd"/>
</dbReference>
<feature type="transmembrane region" description="Helical" evidence="8">
    <location>
        <begin position="100"/>
        <end position="121"/>
    </location>
</feature>
<reference evidence="9 10" key="1">
    <citation type="submission" date="2016-10" db="EMBL/GenBank/DDBJ databases">
        <authorList>
            <person name="de Groot N.N."/>
        </authorList>
    </citation>
    <scope>NUCLEOTIDE SEQUENCE [LARGE SCALE GENOMIC DNA]</scope>
    <source>
        <strain evidence="9 10">DSM 9179</strain>
    </source>
</reference>
<dbReference type="Proteomes" id="UP000199701">
    <property type="component" value="Unassembled WGS sequence"/>
</dbReference>
<evidence type="ECO:0000256" key="1">
    <source>
        <dbReference type="ARBA" id="ARBA00004651"/>
    </source>
</evidence>
<accession>A0A1I0QJ38</accession>
<keyword evidence="4 8" id="KW-0812">Transmembrane</keyword>
<dbReference type="EMBL" id="FOJI01000008">
    <property type="protein sequence ID" value="SEW27122.1"/>
    <property type="molecule type" value="Genomic_DNA"/>
</dbReference>
<evidence type="ECO:0000256" key="2">
    <source>
        <dbReference type="ARBA" id="ARBA00007776"/>
    </source>
</evidence>